<dbReference type="FunFam" id="2.30.30.30:FF:000002">
    <property type="entry name" value="Transcription termination/antitermination factor NusG"/>
    <property type="match status" value="1"/>
</dbReference>
<dbReference type="InterPro" id="IPR005824">
    <property type="entry name" value="KOW"/>
</dbReference>
<evidence type="ECO:0000313" key="10">
    <source>
        <dbReference type="EMBL" id="MBO8479847.1"/>
    </source>
</evidence>
<dbReference type="GO" id="GO:0032784">
    <property type="term" value="P:regulation of DNA-templated transcription elongation"/>
    <property type="evidence" value="ECO:0007669"/>
    <property type="project" value="InterPro"/>
</dbReference>
<dbReference type="PANTHER" id="PTHR30265">
    <property type="entry name" value="RHO-INTERACTING TRANSCRIPTION TERMINATION FACTOR NUSG"/>
    <property type="match status" value="1"/>
</dbReference>
<comment type="caution">
    <text evidence="10">The sequence shown here is derived from an EMBL/GenBank/DDBJ whole genome shotgun (WGS) entry which is preliminary data.</text>
</comment>
<evidence type="ECO:0000259" key="8">
    <source>
        <dbReference type="SMART" id="SM00738"/>
    </source>
</evidence>
<dbReference type="CDD" id="cd06091">
    <property type="entry name" value="KOW_NusG"/>
    <property type="match status" value="1"/>
</dbReference>
<dbReference type="HAMAP" id="MF_00948">
    <property type="entry name" value="NusG"/>
    <property type="match status" value="1"/>
</dbReference>
<dbReference type="CDD" id="cd09891">
    <property type="entry name" value="NGN_Bact_1"/>
    <property type="match status" value="1"/>
</dbReference>
<dbReference type="NCBIfam" id="TIGR00922">
    <property type="entry name" value="nusG"/>
    <property type="match status" value="1"/>
</dbReference>
<dbReference type="SMART" id="SM00738">
    <property type="entry name" value="NGN"/>
    <property type="match status" value="1"/>
</dbReference>
<feature type="domain" description="KOW" evidence="9">
    <location>
        <begin position="134"/>
        <end position="161"/>
    </location>
</feature>
<comment type="similarity">
    <text evidence="5 7">Belongs to the NusG family.</text>
</comment>
<reference evidence="10" key="2">
    <citation type="journal article" date="2021" name="PeerJ">
        <title>Extensive microbial diversity within the chicken gut microbiome revealed by metagenomics and culture.</title>
        <authorList>
            <person name="Gilroy R."/>
            <person name="Ravi A."/>
            <person name="Getino M."/>
            <person name="Pursley I."/>
            <person name="Horton D.L."/>
            <person name="Alikhan N.F."/>
            <person name="Baker D."/>
            <person name="Gharbi K."/>
            <person name="Hall N."/>
            <person name="Watson M."/>
            <person name="Adriaenssens E.M."/>
            <person name="Foster-Nyarko E."/>
            <person name="Jarju S."/>
            <person name="Secka A."/>
            <person name="Antonio M."/>
            <person name="Oren A."/>
            <person name="Chaudhuri R.R."/>
            <person name="La Ragione R."/>
            <person name="Hildebrand F."/>
            <person name="Pallen M.J."/>
        </authorList>
    </citation>
    <scope>NUCLEOTIDE SEQUENCE</scope>
    <source>
        <strain evidence="10">B3-1481</strain>
    </source>
</reference>
<dbReference type="InterPro" id="IPR043425">
    <property type="entry name" value="NusG-like"/>
</dbReference>
<evidence type="ECO:0000256" key="2">
    <source>
        <dbReference type="ARBA" id="ARBA00022814"/>
    </source>
</evidence>
<feature type="domain" description="NusG-like N-terminal" evidence="8">
    <location>
        <begin position="3"/>
        <end position="121"/>
    </location>
</feature>
<evidence type="ECO:0000256" key="4">
    <source>
        <dbReference type="ARBA" id="ARBA00023163"/>
    </source>
</evidence>
<dbReference type="Pfam" id="PF00467">
    <property type="entry name" value="KOW"/>
    <property type="match status" value="1"/>
</dbReference>
<dbReference type="SMART" id="SM00739">
    <property type="entry name" value="KOW"/>
    <property type="match status" value="1"/>
</dbReference>
<reference evidence="10" key="1">
    <citation type="submission" date="2020-10" db="EMBL/GenBank/DDBJ databases">
        <authorList>
            <person name="Gilroy R."/>
        </authorList>
    </citation>
    <scope>NUCLEOTIDE SEQUENCE</scope>
    <source>
        <strain evidence="10">B3-1481</strain>
    </source>
</reference>
<dbReference type="InterPro" id="IPR014722">
    <property type="entry name" value="Rib_uL2_dom2"/>
</dbReference>
<evidence type="ECO:0000313" key="11">
    <source>
        <dbReference type="Proteomes" id="UP000823769"/>
    </source>
</evidence>
<dbReference type="InterPro" id="IPR047050">
    <property type="entry name" value="NGN"/>
</dbReference>
<protein>
    <recommendedName>
        <fullName evidence="5 6">Transcription termination/antitermination protein NusG</fullName>
    </recommendedName>
</protein>
<dbReference type="AlphaFoldDB" id="A0A9D9IW96"/>
<evidence type="ECO:0000256" key="5">
    <source>
        <dbReference type="HAMAP-Rule" id="MF_00948"/>
    </source>
</evidence>
<gene>
    <name evidence="5 10" type="primary">nusG</name>
    <name evidence="10" type="ORF">IAB76_01880</name>
</gene>
<keyword evidence="1 5" id="KW-0806">Transcription termination</keyword>
<evidence type="ECO:0000256" key="3">
    <source>
        <dbReference type="ARBA" id="ARBA00023015"/>
    </source>
</evidence>
<evidence type="ECO:0000259" key="9">
    <source>
        <dbReference type="SMART" id="SM00739"/>
    </source>
</evidence>
<dbReference type="EMBL" id="JADILW010000027">
    <property type="protein sequence ID" value="MBO8479847.1"/>
    <property type="molecule type" value="Genomic_DNA"/>
</dbReference>
<dbReference type="SUPFAM" id="SSF82679">
    <property type="entry name" value="N-utilization substance G protein NusG, N-terminal domain"/>
    <property type="match status" value="1"/>
</dbReference>
<dbReference type="GO" id="GO:0005829">
    <property type="term" value="C:cytosol"/>
    <property type="evidence" value="ECO:0007669"/>
    <property type="project" value="UniProtKB-ARBA"/>
</dbReference>
<dbReference type="Gene3D" id="3.30.70.940">
    <property type="entry name" value="NusG, N-terminal domain"/>
    <property type="match status" value="1"/>
</dbReference>
<proteinExistence type="inferred from homology"/>
<dbReference type="InterPro" id="IPR001062">
    <property type="entry name" value="Transcrpt_antiterm_NusG"/>
</dbReference>
<comment type="function">
    <text evidence="5 7">Participates in transcription elongation, termination and antitermination.</text>
</comment>
<accession>A0A9D9IW96</accession>
<dbReference type="Proteomes" id="UP000823769">
    <property type="component" value="Unassembled WGS sequence"/>
</dbReference>
<evidence type="ECO:0000256" key="6">
    <source>
        <dbReference type="NCBIfam" id="TIGR00922"/>
    </source>
</evidence>
<dbReference type="InterPro" id="IPR006645">
    <property type="entry name" value="NGN-like_dom"/>
</dbReference>
<dbReference type="InterPro" id="IPR008991">
    <property type="entry name" value="Translation_prot_SH3-like_sf"/>
</dbReference>
<dbReference type="GO" id="GO:0006354">
    <property type="term" value="P:DNA-templated transcription elongation"/>
    <property type="evidence" value="ECO:0007669"/>
    <property type="project" value="UniProtKB-UniRule"/>
</dbReference>
<dbReference type="Pfam" id="PF02357">
    <property type="entry name" value="NusG"/>
    <property type="match status" value="1"/>
</dbReference>
<dbReference type="InterPro" id="IPR036735">
    <property type="entry name" value="NGN_dom_sf"/>
</dbReference>
<sequence>MGEMKWYVLRTAGTKEKKAKEYLEKEIERSGLQDEVAQVLVPVKKEIVTKNGKRKAVDRLLFPGYVLIQAELSAKLENIIRNMVPGMSGFLTEKKSTNGAQFERIPVPLRDEEVQRILGNQDENADSAAETVVNYEIGESVCITGGPFSGFTGVVDEILEDRSKIKVIVEIFGRKTQVELSFTQVTKVTKV</sequence>
<keyword evidence="3 5" id="KW-0805">Transcription regulation</keyword>
<keyword evidence="2 5" id="KW-0889">Transcription antitermination</keyword>
<dbReference type="PRINTS" id="PR00338">
    <property type="entry name" value="NUSGTNSCPFCT"/>
</dbReference>
<evidence type="ECO:0000256" key="7">
    <source>
        <dbReference type="RuleBase" id="RU000538"/>
    </source>
</evidence>
<keyword evidence="4 5" id="KW-0804">Transcription</keyword>
<dbReference type="PANTHER" id="PTHR30265:SF2">
    <property type="entry name" value="TRANSCRIPTION TERMINATION_ANTITERMINATION PROTEIN NUSG"/>
    <property type="match status" value="1"/>
</dbReference>
<dbReference type="GO" id="GO:0006353">
    <property type="term" value="P:DNA-templated transcription termination"/>
    <property type="evidence" value="ECO:0007669"/>
    <property type="project" value="UniProtKB-UniRule"/>
</dbReference>
<evidence type="ECO:0000256" key="1">
    <source>
        <dbReference type="ARBA" id="ARBA00022472"/>
    </source>
</evidence>
<dbReference type="GO" id="GO:0031564">
    <property type="term" value="P:transcription antitermination"/>
    <property type="evidence" value="ECO:0007669"/>
    <property type="project" value="UniProtKB-UniRule"/>
</dbReference>
<name>A0A9D9IW96_9BACT</name>
<dbReference type="Gene3D" id="2.30.30.30">
    <property type="match status" value="1"/>
</dbReference>
<organism evidence="10 11">
    <name type="scientific">Candidatus Cryptobacteroides avistercoris</name>
    <dbReference type="NCBI Taxonomy" id="2840758"/>
    <lineage>
        <taxon>Bacteria</taxon>
        <taxon>Pseudomonadati</taxon>
        <taxon>Bacteroidota</taxon>
        <taxon>Bacteroidia</taxon>
        <taxon>Bacteroidales</taxon>
        <taxon>Candidatus Cryptobacteroides</taxon>
    </lineage>
</organism>
<dbReference type="SUPFAM" id="SSF50104">
    <property type="entry name" value="Translation proteins SH3-like domain"/>
    <property type="match status" value="1"/>
</dbReference>